<dbReference type="RefSeq" id="WP_046791086.1">
    <property type="nucleotide sequence ID" value="NZ_CP011366.1"/>
</dbReference>
<dbReference type="GO" id="GO:0005576">
    <property type="term" value="C:extracellular region"/>
    <property type="evidence" value="ECO:0007669"/>
    <property type="project" value="UniProtKB-SubCell"/>
</dbReference>
<proteinExistence type="predicted"/>
<evidence type="ECO:0000313" key="7">
    <source>
        <dbReference type="EMBL" id="AKG74907.1"/>
    </source>
</evidence>
<comment type="subcellular location">
    <subcellularLocation>
        <location evidence="1">Secreted</location>
    </subcellularLocation>
</comment>
<dbReference type="OrthoDB" id="2615003at2"/>
<keyword evidence="4" id="KW-0812">Transmembrane</keyword>
<reference evidence="8 10" key="3">
    <citation type="submission" date="2016-10" db="EMBL/GenBank/DDBJ databases">
        <authorList>
            <person name="Varghese N."/>
            <person name="Submissions S."/>
        </authorList>
    </citation>
    <scope>NUCLEOTIDE SEQUENCE [LARGE SCALE GENOMIC DNA]</scope>
    <source>
        <strain evidence="8 10">CGMCC 1.6501</strain>
    </source>
</reference>
<feature type="compositionally biased region" description="Acidic residues" evidence="3">
    <location>
        <begin position="398"/>
        <end position="437"/>
    </location>
</feature>
<evidence type="ECO:0000256" key="3">
    <source>
        <dbReference type="SAM" id="MobiDB-lite"/>
    </source>
</evidence>
<dbReference type="EMBL" id="CP011366">
    <property type="protein sequence ID" value="AKG74907.1"/>
    <property type="molecule type" value="Genomic_DNA"/>
</dbReference>
<dbReference type="SUPFAM" id="SSF55486">
    <property type="entry name" value="Metalloproteases ('zincins'), catalytic domain"/>
    <property type="match status" value="1"/>
</dbReference>
<evidence type="ECO:0000256" key="5">
    <source>
        <dbReference type="SAM" id="SignalP"/>
    </source>
</evidence>
<feature type="transmembrane region" description="Helical" evidence="4">
    <location>
        <begin position="451"/>
        <end position="472"/>
    </location>
</feature>
<accession>A0A0F7HP35</accession>
<dbReference type="AlphaFoldDB" id="A0A0F7HP35"/>
<dbReference type="InterPro" id="IPR036116">
    <property type="entry name" value="FN3_sf"/>
</dbReference>
<dbReference type="KEGG" id="shv:AAT16_12330"/>
<reference evidence="9" key="2">
    <citation type="submission" date="2015-04" db="EMBL/GenBank/DDBJ databases">
        <title>Complete genome sequence of Salinicoccus halodurans strain H3B36, isolated from the Qaidam basin of China.</title>
        <authorList>
            <person name="Ma Y."/>
            <person name="Jiang K."/>
            <person name="Xue Y."/>
        </authorList>
    </citation>
    <scope>NUCLEOTIDE SEQUENCE [LARGE SCALE GENOMIC DNA]</scope>
    <source>
        <strain evidence="9">H3B36</strain>
    </source>
</reference>
<organism evidence="8 10">
    <name type="scientific">Salinicoccus halodurans</name>
    <dbReference type="NCBI Taxonomy" id="407035"/>
    <lineage>
        <taxon>Bacteria</taxon>
        <taxon>Bacillati</taxon>
        <taxon>Bacillota</taxon>
        <taxon>Bacilli</taxon>
        <taxon>Bacillales</taxon>
        <taxon>Staphylococcaceae</taxon>
        <taxon>Salinicoccus</taxon>
    </lineage>
</organism>
<dbReference type="InterPro" id="IPR024079">
    <property type="entry name" value="MetalloPept_cat_dom_sf"/>
</dbReference>
<dbReference type="InterPro" id="IPR003961">
    <property type="entry name" value="FN3_dom"/>
</dbReference>
<feature type="signal peptide" evidence="5">
    <location>
        <begin position="1"/>
        <end position="23"/>
    </location>
</feature>
<evidence type="ECO:0000313" key="9">
    <source>
        <dbReference type="Proteomes" id="UP000034029"/>
    </source>
</evidence>
<name>A0A0F7HP35_9STAP</name>
<feature type="domain" description="ATLF-like" evidence="6">
    <location>
        <begin position="32"/>
        <end position="223"/>
    </location>
</feature>
<dbReference type="InterPro" id="IPR047568">
    <property type="entry name" value="ATLF-like_dom"/>
</dbReference>
<feature type="chain" id="PRO_5043343652" description="ATLF-like domain-containing protein" evidence="5">
    <location>
        <begin position="24"/>
        <end position="476"/>
    </location>
</feature>
<keyword evidence="4" id="KW-1133">Transmembrane helix</keyword>
<dbReference type="SUPFAM" id="SSF49265">
    <property type="entry name" value="Fibronectin type III"/>
    <property type="match status" value="1"/>
</dbReference>
<evidence type="ECO:0000313" key="10">
    <source>
        <dbReference type="Proteomes" id="UP000183090"/>
    </source>
</evidence>
<dbReference type="GO" id="GO:0008237">
    <property type="term" value="F:metallopeptidase activity"/>
    <property type="evidence" value="ECO:0007669"/>
    <property type="project" value="InterPro"/>
</dbReference>
<dbReference type="CDD" id="cd00063">
    <property type="entry name" value="FN3"/>
    <property type="match status" value="1"/>
</dbReference>
<sequence length="476" mass="52323">MEGRSLGKISFVIMAMLFLSLVATDTEQASANSALDSMVEIRSSDGNYDSAEAQAMIDRLSRVDDRILQHTNRAGVNIILMDMPLTDLPEFEYLSGQVPRGWENTKQTWDEVPGAGGHTVAARIGHSDPGSGHSTINLELHEYGHAVNSYAAGFTVSQSGEFRQIMNSEKSALFGDHQVPEYFDEPGEYFAEVFAMYYLGGEARSKLADRAPQTYDFISHFHNRLVTVGEVTGNTARMSWDEMEGAAKYEIYRNDKKIDETTKTSFKDEGLKTSTSYNYYIRPVDSSGEPLLTSYFRTTTTKAENDAPEVDTGELESVIAEAEAVSEADRIPSLQSALKNAKAVVEDDETTQQQADEVEAALASALEENEDELKAAEEESSEEGSSEESTEEKTNEASTEEETTEEPAAEETGESTEEESPEEEMTEESAEESEAESETASAQAEASNDNLLMIVLSALLVILAVVSAIVLWRKRK</sequence>
<keyword evidence="4" id="KW-0472">Membrane</keyword>
<dbReference type="Pfam" id="PF07737">
    <property type="entry name" value="ATLF"/>
    <property type="match status" value="1"/>
</dbReference>
<evidence type="ECO:0000256" key="2">
    <source>
        <dbReference type="ARBA" id="ARBA00022525"/>
    </source>
</evidence>
<keyword evidence="5" id="KW-0732">Signal</keyword>
<feature type="compositionally biased region" description="Acidic residues" evidence="3">
    <location>
        <begin position="378"/>
        <end position="390"/>
    </location>
</feature>
<dbReference type="CDD" id="cd20183">
    <property type="entry name" value="M34_PPEP"/>
    <property type="match status" value="1"/>
</dbReference>
<gene>
    <name evidence="7" type="ORF">AAT16_12330</name>
    <name evidence="8" type="ORF">SAMN05216235_1166</name>
</gene>
<dbReference type="Gene3D" id="2.60.40.10">
    <property type="entry name" value="Immunoglobulins"/>
    <property type="match status" value="1"/>
</dbReference>
<evidence type="ECO:0000313" key="8">
    <source>
        <dbReference type="EMBL" id="SFK68663.1"/>
    </source>
</evidence>
<keyword evidence="2" id="KW-0964">Secreted</keyword>
<protein>
    <recommendedName>
        <fullName evidence="6">ATLF-like domain-containing protein</fullName>
    </recommendedName>
</protein>
<evidence type="ECO:0000259" key="6">
    <source>
        <dbReference type="PROSITE" id="PS51995"/>
    </source>
</evidence>
<reference evidence="7 9" key="1">
    <citation type="journal article" date="2015" name="Int. J. Syst. Evol. Microbiol.">
        <title>Complete genome sequence of Salinicoccus halodurans H3B36, isolated from the Qaidam Basin in China.</title>
        <authorList>
            <person name="Jiang K."/>
            <person name="Xue Y."/>
            <person name="Ma Y."/>
        </authorList>
    </citation>
    <scope>NUCLEOTIDE SEQUENCE [LARGE SCALE GENOMIC DNA]</scope>
    <source>
        <strain evidence="7 9">H3B36</strain>
    </source>
</reference>
<keyword evidence="9" id="KW-1185">Reference proteome</keyword>
<dbReference type="PROSITE" id="PS51995">
    <property type="entry name" value="ATLF"/>
    <property type="match status" value="1"/>
</dbReference>
<dbReference type="Proteomes" id="UP000034029">
    <property type="component" value="Chromosome"/>
</dbReference>
<dbReference type="EMBL" id="FOTB01000002">
    <property type="protein sequence ID" value="SFK68663.1"/>
    <property type="molecule type" value="Genomic_DNA"/>
</dbReference>
<feature type="region of interest" description="Disordered" evidence="3">
    <location>
        <begin position="369"/>
        <end position="445"/>
    </location>
</feature>
<evidence type="ECO:0000256" key="1">
    <source>
        <dbReference type="ARBA" id="ARBA00004613"/>
    </source>
</evidence>
<dbReference type="InterPro" id="IPR014781">
    <property type="entry name" value="Anthrax_toxin_lethal/edema_N/C"/>
</dbReference>
<dbReference type="Gene3D" id="3.40.390.10">
    <property type="entry name" value="Collagenase (Catalytic Domain)"/>
    <property type="match status" value="1"/>
</dbReference>
<dbReference type="Proteomes" id="UP000183090">
    <property type="component" value="Unassembled WGS sequence"/>
</dbReference>
<evidence type="ECO:0000256" key="4">
    <source>
        <dbReference type="SAM" id="Phobius"/>
    </source>
</evidence>
<dbReference type="InterPro" id="IPR013783">
    <property type="entry name" value="Ig-like_fold"/>
</dbReference>